<keyword evidence="2" id="KW-0732">Signal</keyword>
<dbReference type="Proteomes" id="UP000176187">
    <property type="component" value="Unassembled WGS sequence"/>
</dbReference>
<dbReference type="AlphaFoldDB" id="A0A1F6WW31"/>
<evidence type="ECO:0000313" key="4">
    <source>
        <dbReference type="Proteomes" id="UP000176187"/>
    </source>
</evidence>
<keyword evidence="1" id="KW-0472">Membrane</keyword>
<dbReference type="EMBL" id="MFUY01000015">
    <property type="protein sequence ID" value="OGI86069.1"/>
    <property type="molecule type" value="Genomic_DNA"/>
</dbReference>
<evidence type="ECO:0000256" key="1">
    <source>
        <dbReference type="SAM" id="Phobius"/>
    </source>
</evidence>
<feature type="transmembrane region" description="Helical" evidence="1">
    <location>
        <begin position="253"/>
        <end position="271"/>
    </location>
</feature>
<dbReference type="STRING" id="1801774.A3A05_01485"/>
<evidence type="ECO:0000313" key="3">
    <source>
        <dbReference type="EMBL" id="OGI86069.1"/>
    </source>
</evidence>
<organism evidence="3 4">
    <name type="scientific">Candidatus Nomurabacteria bacterium RIFCSPLOWO2_01_FULL_41_12</name>
    <dbReference type="NCBI Taxonomy" id="1801774"/>
    <lineage>
        <taxon>Bacteria</taxon>
        <taxon>Candidatus Nomuraibacteriota</taxon>
    </lineage>
</organism>
<comment type="caution">
    <text evidence="3">The sequence shown here is derived from an EMBL/GenBank/DDBJ whole genome shotgun (WGS) entry which is preliminary data.</text>
</comment>
<feature type="chain" id="PRO_5009527377" evidence="2">
    <location>
        <begin position="23"/>
        <end position="275"/>
    </location>
</feature>
<gene>
    <name evidence="3" type="ORF">A3A05_01485</name>
</gene>
<feature type="signal peptide" evidence="2">
    <location>
        <begin position="1"/>
        <end position="22"/>
    </location>
</feature>
<keyword evidence="1" id="KW-0812">Transmembrane</keyword>
<sequence length="275" mass="30934">MKKFYITLLLALSLLPVCRIYAQATNAGFVPGNIWYSIDPFEEGDRVKIYTVLFNPDQREFSGTVIFFDKATFLGKKEFAVGSRGVKDISIDWTATVGDHTIFAKIENAKFLISTGKYEEVYLFGNQTEESKRNVSKKIIPKTPAATDNGSKEGILEASSKSIENLGKLIEGKTPDIVGKSIISTSNTIESFRENIGNFSENSKEEIKKELAEIKSEKTGSENAGSANKLEKPFKYVKLFLLSLVSFIFNNKFVFYGLSVLIAFFLLRYIWRLVF</sequence>
<evidence type="ECO:0000256" key="2">
    <source>
        <dbReference type="SAM" id="SignalP"/>
    </source>
</evidence>
<reference evidence="3 4" key="1">
    <citation type="journal article" date="2016" name="Nat. Commun.">
        <title>Thousands of microbial genomes shed light on interconnected biogeochemical processes in an aquifer system.</title>
        <authorList>
            <person name="Anantharaman K."/>
            <person name="Brown C.T."/>
            <person name="Hug L.A."/>
            <person name="Sharon I."/>
            <person name="Castelle C.J."/>
            <person name="Probst A.J."/>
            <person name="Thomas B.C."/>
            <person name="Singh A."/>
            <person name="Wilkins M.J."/>
            <person name="Karaoz U."/>
            <person name="Brodie E.L."/>
            <person name="Williams K.H."/>
            <person name="Hubbard S.S."/>
            <person name="Banfield J.F."/>
        </authorList>
    </citation>
    <scope>NUCLEOTIDE SEQUENCE [LARGE SCALE GENOMIC DNA]</scope>
</reference>
<protein>
    <submittedName>
        <fullName evidence="3">Uncharacterized protein</fullName>
    </submittedName>
</protein>
<keyword evidence="1" id="KW-1133">Transmembrane helix</keyword>
<proteinExistence type="predicted"/>
<accession>A0A1F6WW31</accession>
<name>A0A1F6WW31_9BACT</name>